<dbReference type="PANTHER" id="PTHR10209">
    <property type="entry name" value="OXIDOREDUCTASE, 2OG-FE II OXYGENASE FAMILY PROTEIN"/>
    <property type="match status" value="1"/>
</dbReference>
<dbReference type="InterPro" id="IPR044861">
    <property type="entry name" value="IPNS-like_FE2OG_OXY"/>
</dbReference>
<dbReference type="PROSITE" id="PS51471">
    <property type="entry name" value="FE2OG_OXY"/>
    <property type="match status" value="1"/>
</dbReference>
<accession>A0A835UP76</accession>
<keyword evidence="2 5" id="KW-0479">Metal-binding</keyword>
<dbReference type="GO" id="GO:0051213">
    <property type="term" value="F:dioxygenase activity"/>
    <property type="evidence" value="ECO:0007669"/>
    <property type="project" value="UniProtKB-ARBA"/>
</dbReference>
<dbReference type="OrthoDB" id="410267at2759"/>
<keyword evidence="3 5" id="KW-0560">Oxidoreductase</keyword>
<keyword evidence="4 5" id="KW-0408">Iron</keyword>
<dbReference type="Proteomes" id="UP000636800">
    <property type="component" value="Unassembled WGS sequence"/>
</dbReference>
<dbReference type="FunFam" id="2.60.120.330:FF:000026">
    <property type="entry name" value="DIBOA-glucoside dioxygenase BX6"/>
    <property type="match status" value="1"/>
</dbReference>
<dbReference type="SUPFAM" id="SSF51197">
    <property type="entry name" value="Clavaminate synthase-like"/>
    <property type="match status" value="1"/>
</dbReference>
<gene>
    <name evidence="7" type="ORF">HPP92_019260</name>
</gene>
<dbReference type="PANTHER" id="PTHR10209:SF751">
    <property type="entry name" value="OS06G0255100 PROTEIN"/>
    <property type="match status" value="1"/>
</dbReference>
<dbReference type="EMBL" id="JADCNL010000009">
    <property type="protein sequence ID" value="KAG0467680.1"/>
    <property type="molecule type" value="Genomic_DNA"/>
</dbReference>
<evidence type="ECO:0000259" key="6">
    <source>
        <dbReference type="PROSITE" id="PS51471"/>
    </source>
</evidence>
<evidence type="ECO:0000256" key="3">
    <source>
        <dbReference type="ARBA" id="ARBA00023002"/>
    </source>
</evidence>
<dbReference type="InterPro" id="IPR026992">
    <property type="entry name" value="DIOX_N"/>
</dbReference>
<dbReference type="Pfam" id="PF14226">
    <property type="entry name" value="DIOX_N"/>
    <property type="match status" value="1"/>
</dbReference>
<evidence type="ECO:0000256" key="5">
    <source>
        <dbReference type="RuleBase" id="RU003682"/>
    </source>
</evidence>
<evidence type="ECO:0000256" key="1">
    <source>
        <dbReference type="ARBA" id="ARBA00008056"/>
    </source>
</evidence>
<protein>
    <recommendedName>
        <fullName evidence="6">Fe2OG dioxygenase domain-containing protein</fullName>
    </recommendedName>
</protein>
<evidence type="ECO:0000313" key="8">
    <source>
        <dbReference type="Proteomes" id="UP000636800"/>
    </source>
</evidence>
<dbReference type="AlphaFoldDB" id="A0A835UP76"/>
<proteinExistence type="inferred from homology"/>
<dbReference type="GO" id="GO:0046872">
    <property type="term" value="F:metal ion binding"/>
    <property type="evidence" value="ECO:0007669"/>
    <property type="project" value="UniProtKB-KW"/>
</dbReference>
<sequence length="387" mass="42813">MITASGAISANRLEALEAFDESKVGVKGLVDGGATTIPFFFRQTNRSVNPSPRHLSVPVVDLSLPRDVAVSAILSAARQWGFFQLLNYALPIPLVRRALSAVRSFHELPAADRSRFYTRKTESGVSYFSNIDLFLSSAASWRDTLQIKTSPTPPNPERIPAVCREELLEWDAAATELARMVMGILAEGMGVEKERLEMMTCLEGRVIVGHYYPPCPEPEATAGVVQHTDPAVLTLLLQDEIGGLQIRKEGDDGEFCWVDVNPAPGAIVVNVGDLLQMISNDEYKSVEHRVLANSHEDARVSIAMFFNPSKSEDSDIYGPLQELPHILLLPHSQAISISTVASFSKSNLFVSHLRDKRIRQRNSQPSDGFEPPSMPCDLRRQYYLATH</sequence>
<evidence type="ECO:0000313" key="7">
    <source>
        <dbReference type="EMBL" id="KAG0467680.1"/>
    </source>
</evidence>
<feature type="domain" description="Fe2OG dioxygenase" evidence="6">
    <location>
        <begin position="201"/>
        <end position="308"/>
    </location>
</feature>
<dbReference type="InterPro" id="IPR005123">
    <property type="entry name" value="Oxoglu/Fe-dep_dioxygenase_dom"/>
</dbReference>
<dbReference type="Pfam" id="PF03171">
    <property type="entry name" value="2OG-FeII_Oxy"/>
    <property type="match status" value="1"/>
</dbReference>
<organism evidence="7 8">
    <name type="scientific">Vanilla planifolia</name>
    <name type="common">Vanilla</name>
    <dbReference type="NCBI Taxonomy" id="51239"/>
    <lineage>
        <taxon>Eukaryota</taxon>
        <taxon>Viridiplantae</taxon>
        <taxon>Streptophyta</taxon>
        <taxon>Embryophyta</taxon>
        <taxon>Tracheophyta</taxon>
        <taxon>Spermatophyta</taxon>
        <taxon>Magnoliopsida</taxon>
        <taxon>Liliopsida</taxon>
        <taxon>Asparagales</taxon>
        <taxon>Orchidaceae</taxon>
        <taxon>Vanilloideae</taxon>
        <taxon>Vanilleae</taxon>
        <taxon>Vanilla</taxon>
    </lineage>
</organism>
<dbReference type="Gene3D" id="2.60.120.330">
    <property type="entry name" value="B-lactam Antibiotic, Isopenicillin N Synthase, Chain"/>
    <property type="match status" value="1"/>
</dbReference>
<comment type="similarity">
    <text evidence="1 5">Belongs to the iron/ascorbate-dependent oxidoreductase family.</text>
</comment>
<comment type="caution">
    <text evidence="7">The sequence shown here is derived from an EMBL/GenBank/DDBJ whole genome shotgun (WGS) entry which is preliminary data.</text>
</comment>
<name>A0A835UP76_VANPL</name>
<dbReference type="InterPro" id="IPR027443">
    <property type="entry name" value="IPNS-like_sf"/>
</dbReference>
<keyword evidence="8" id="KW-1185">Reference proteome</keyword>
<evidence type="ECO:0000256" key="2">
    <source>
        <dbReference type="ARBA" id="ARBA00022723"/>
    </source>
</evidence>
<evidence type="ECO:0000256" key="4">
    <source>
        <dbReference type="ARBA" id="ARBA00023004"/>
    </source>
</evidence>
<reference evidence="7 8" key="1">
    <citation type="journal article" date="2020" name="Nat. Food">
        <title>A phased Vanilla planifolia genome enables genetic improvement of flavour and production.</title>
        <authorList>
            <person name="Hasing T."/>
            <person name="Tang H."/>
            <person name="Brym M."/>
            <person name="Khazi F."/>
            <person name="Huang T."/>
            <person name="Chambers A.H."/>
        </authorList>
    </citation>
    <scope>NUCLEOTIDE SEQUENCE [LARGE SCALE GENOMIC DNA]</scope>
    <source>
        <tissue evidence="7">Leaf</tissue>
    </source>
</reference>